<dbReference type="Pfam" id="PF00010">
    <property type="entry name" value="HLH"/>
    <property type="match status" value="1"/>
</dbReference>
<dbReference type="FunFam" id="4.10.280.10:FF:000005">
    <property type="entry name" value="Myogenic factor"/>
    <property type="match status" value="1"/>
</dbReference>
<dbReference type="AlphaFoldDB" id="A0AAV1JEH5"/>
<comment type="caution">
    <text evidence="5">The sequence shown here is derived from an EMBL/GenBank/DDBJ whole genome shotgun (WGS) entry which is preliminary data.</text>
</comment>
<accession>A0AAV1JEH5</accession>
<dbReference type="SUPFAM" id="SSF47459">
    <property type="entry name" value="HLH, helix-loop-helix DNA-binding domain"/>
    <property type="match status" value="1"/>
</dbReference>
<evidence type="ECO:0000313" key="6">
    <source>
        <dbReference type="Proteomes" id="UP001497472"/>
    </source>
</evidence>
<dbReference type="GO" id="GO:0000978">
    <property type="term" value="F:RNA polymerase II cis-regulatory region sequence-specific DNA binding"/>
    <property type="evidence" value="ECO:0007669"/>
    <property type="project" value="TreeGrafter"/>
</dbReference>
<protein>
    <recommendedName>
        <fullName evidence="4">BHLH domain-containing protein</fullName>
    </recommendedName>
</protein>
<dbReference type="EMBL" id="CAVLEF010000008">
    <property type="protein sequence ID" value="CAK1546439.1"/>
    <property type="molecule type" value="Genomic_DNA"/>
</dbReference>
<dbReference type="GO" id="GO:0046983">
    <property type="term" value="F:protein dimerization activity"/>
    <property type="evidence" value="ECO:0007669"/>
    <property type="project" value="InterPro"/>
</dbReference>
<evidence type="ECO:0000313" key="5">
    <source>
        <dbReference type="EMBL" id="CAK1546439.1"/>
    </source>
</evidence>
<dbReference type="PANTHER" id="PTHR11534:SF9">
    <property type="entry name" value="MYOGENIC-DETERMINATION PROTEIN"/>
    <property type="match status" value="1"/>
</dbReference>
<keyword evidence="6" id="KW-1185">Reference proteome</keyword>
<feature type="domain" description="BHLH" evidence="4">
    <location>
        <begin position="55"/>
        <end position="105"/>
    </location>
</feature>
<gene>
    <name evidence="5" type="ORF">LNINA_LOCUS6010</name>
</gene>
<keyword evidence="2" id="KW-0238">DNA-binding</keyword>
<dbReference type="PANTHER" id="PTHR11534">
    <property type="entry name" value="MYOGENIC FACTOR"/>
    <property type="match status" value="1"/>
</dbReference>
<dbReference type="InterPro" id="IPR036638">
    <property type="entry name" value="HLH_DNA-bd_sf"/>
</dbReference>
<reference evidence="5 6" key="1">
    <citation type="submission" date="2023-11" db="EMBL/GenBank/DDBJ databases">
        <authorList>
            <person name="Okamura Y."/>
        </authorList>
    </citation>
    <scope>NUCLEOTIDE SEQUENCE [LARGE SCALE GENOMIC DNA]</scope>
</reference>
<evidence type="ECO:0000256" key="1">
    <source>
        <dbReference type="ARBA" id="ARBA00004123"/>
    </source>
</evidence>
<organism evidence="5 6">
    <name type="scientific">Leptosia nina</name>
    <dbReference type="NCBI Taxonomy" id="320188"/>
    <lineage>
        <taxon>Eukaryota</taxon>
        <taxon>Metazoa</taxon>
        <taxon>Ecdysozoa</taxon>
        <taxon>Arthropoda</taxon>
        <taxon>Hexapoda</taxon>
        <taxon>Insecta</taxon>
        <taxon>Pterygota</taxon>
        <taxon>Neoptera</taxon>
        <taxon>Endopterygota</taxon>
        <taxon>Lepidoptera</taxon>
        <taxon>Glossata</taxon>
        <taxon>Ditrysia</taxon>
        <taxon>Papilionoidea</taxon>
        <taxon>Pieridae</taxon>
        <taxon>Pierinae</taxon>
        <taxon>Leptosia</taxon>
    </lineage>
</organism>
<name>A0AAV1JEH5_9NEOP</name>
<dbReference type="PROSITE" id="PS50888">
    <property type="entry name" value="BHLH"/>
    <property type="match status" value="1"/>
</dbReference>
<sequence>MSYAYEDFDRFKNCCDVKSEKQNEEEEHVQHVLGPSRRCLAWACKACKRKTAAVDRRKAATMRERRRLRKVNAAFEELRIRARAGSGRLPKLEILRAAIQHIERLQAALRAAAVLESDACKSYVEPVNSRADTKDTKSDREKPFLHGEPSCGLNSLARLRCIVQALAKDNV</sequence>
<dbReference type="Proteomes" id="UP001497472">
    <property type="component" value="Unassembled WGS sequence"/>
</dbReference>
<dbReference type="Pfam" id="PF01586">
    <property type="entry name" value="Basic"/>
    <property type="match status" value="1"/>
</dbReference>
<dbReference type="InterPro" id="IPR002546">
    <property type="entry name" value="MyoD_N"/>
</dbReference>
<dbReference type="GO" id="GO:0000981">
    <property type="term" value="F:DNA-binding transcription factor activity, RNA polymerase II-specific"/>
    <property type="evidence" value="ECO:0007669"/>
    <property type="project" value="TreeGrafter"/>
</dbReference>
<dbReference type="GO" id="GO:0045663">
    <property type="term" value="P:positive regulation of myoblast differentiation"/>
    <property type="evidence" value="ECO:0007669"/>
    <property type="project" value="TreeGrafter"/>
</dbReference>
<dbReference type="Gene3D" id="4.10.280.10">
    <property type="entry name" value="Helix-loop-helix DNA-binding domain"/>
    <property type="match status" value="1"/>
</dbReference>
<dbReference type="InterPro" id="IPR011598">
    <property type="entry name" value="bHLH_dom"/>
</dbReference>
<comment type="subcellular location">
    <subcellularLocation>
        <location evidence="1">Nucleus</location>
    </subcellularLocation>
</comment>
<evidence type="ECO:0000256" key="2">
    <source>
        <dbReference type="ARBA" id="ARBA00023125"/>
    </source>
</evidence>
<dbReference type="SMART" id="SM00353">
    <property type="entry name" value="HLH"/>
    <property type="match status" value="1"/>
</dbReference>
<evidence type="ECO:0000259" key="4">
    <source>
        <dbReference type="PROSITE" id="PS50888"/>
    </source>
</evidence>
<dbReference type="SMART" id="SM00520">
    <property type="entry name" value="BASIC"/>
    <property type="match status" value="1"/>
</dbReference>
<dbReference type="GO" id="GO:0007517">
    <property type="term" value="P:muscle organ development"/>
    <property type="evidence" value="ECO:0007669"/>
    <property type="project" value="InterPro"/>
</dbReference>
<dbReference type="GO" id="GO:0005634">
    <property type="term" value="C:nucleus"/>
    <property type="evidence" value="ECO:0007669"/>
    <property type="project" value="UniProtKB-SubCell"/>
</dbReference>
<dbReference type="InterPro" id="IPR039704">
    <property type="entry name" value="Myogenic_factor"/>
</dbReference>
<keyword evidence="3" id="KW-0539">Nucleus</keyword>
<evidence type="ECO:0000256" key="3">
    <source>
        <dbReference type="ARBA" id="ARBA00023242"/>
    </source>
</evidence>
<proteinExistence type="predicted"/>